<dbReference type="RefSeq" id="WP_307261654.1">
    <property type="nucleotide sequence ID" value="NZ_JAUSVL010000001.1"/>
</dbReference>
<keyword evidence="14" id="KW-1185">Reference proteome</keyword>
<evidence type="ECO:0000256" key="2">
    <source>
        <dbReference type="ARBA" id="ARBA00022490"/>
    </source>
</evidence>
<comment type="caution">
    <text evidence="13">The sequence shown here is derived from an EMBL/GenBank/DDBJ whole genome shotgun (WGS) entry which is preliminary data.</text>
</comment>
<comment type="catalytic activity">
    <reaction evidence="6 7 9">
        <text>Hydrolysis of proteins to small peptides in the presence of ATP and magnesium. alpha-casein is the usual test substrate. In the absence of ATP, only oligopeptides shorter than five residues are hydrolyzed (such as succinyl-Leu-Tyr-|-NHMec, and Leu-Tyr-Leu-|-Tyr-Trp, in which cleavage of the -Tyr-|-Leu- and -Tyr-|-Trp bonds also occurs).</text>
        <dbReference type="EC" id="3.4.21.92"/>
    </reaction>
</comment>
<dbReference type="PROSITE" id="PS00381">
    <property type="entry name" value="CLP_PROTEASE_SER"/>
    <property type="match status" value="1"/>
</dbReference>
<evidence type="ECO:0000256" key="8">
    <source>
        <dbReference type="PROSITE-ProRule" id="PRU10085"/>
    </source>
</evidence>
<dbReference type="PRINTS" id="PR00127">
    <property type="entry name" value="CLPPROTEASEP"/>
</dbReference>
<evidence type="ECO:0000256" key="12">
    <source>
        <dbReference type="RuleBase" id="RU003567"/>
    </source>
</evidence>
<evidence type="ECO:0000313" key="14">
    <source>
        <dbReference type="Proteomes" id="UP001238163"/>
    </source>
</evidence>
<protein>
    <recommendedName>
        <fullName evidence="7 12">ATP-dependent Clp protease proteolytic subunit</fullName>
        <ecNumber evidence="7 10">3.4.21.92</ecNumber>
    </recommendedName>
    <alternativeName>
        <fullName evidence="7">Endopeptidase Clp</fullName>
    </alternativeName>
</protein>
<dbReference type="InterPro" id="IPR018215">
    <property type="entry name" value="ClpP_Ser_AS"/>
</dbReference>
<comment type="subunit">
    <text evidence="7">Fourteen ClpP subunits assemble into 2 heptameric rings which stack back to back to give a disk-like structure with a central cavity, resembling the structure of eukaryotic proteasomes.</text>
</comment>
<keyword evidence="4 7" id="KW-0378">Hydrolase</keyword>
<feature type="active site" description="Nucleophile" evidence="7">
    <location>
        <position position="108"/>
    </location>
</feature>
<accession>A0AAE3VGN3</accession>
<dbReference type="EC" id="3.4.21.92" evidence="7 10"/>
<dbReference type="InterPro" id="IPR029045">
    <property type="entry name" value="ClpP/crotonase-like_dom_sf"/>
</dbReference>
<sequence length="204" mass="22607">MTKISESPRNNLYMPFVLEQTGHGERQYDIYSRLLKDRIVLLGTPVDDTVANLLVAQFLFLQNEDPKKDIELYINSPGGSVSAGLAIYDTMQMLSCDVRTYCVGQAASMAAILLAAGAPGKRFALPNARILVHQPSGGYEGTAADIDIHAQEILRIRTVLYDILAKHTGKTAEQLRKDSERDFFLSANEAKDYGLVDQVMPSRR</sequence>
<dbReference type="FunFam" id="3.90.226.10:FF:000002">
    <property type="entry name" value="ATP-dependent Clp protease proteolytic subunit"/>
    <property type="match status" value="1"/>
</dbReference>
<evidence type="ECO:0000256" key="5">
    <source>
        <dbReference type="ARBA" id="ARBA00022825"/>
    </source>
</evidence>
<dbReference type="GO" id="GO:0004252">
    <property type="term" value="F:serine-type endopeptidase activity"/>
    <property type="evidence" value="ECO:0007669"/>
    <property type="project" value="UniProtKB-UniRule"/>
</dbReference>
<dbReference type="PANTHER" id="PTHR10381">
    <property type="entry name" value="ATP-DEPENDENT CLP PROTEASE PROTEOLYTIC SUBUNIT"/>
    <property type="match status" value="1"/>
</dbReference>
<gene>
    <name evidence="7" type="primary">clpP</name>
    <name evidence="13" type="ORF">J3R75_002349</name>
</gene>
<keyword evidence="5 7" id="KW-0720">Serine protease</keyword>
<evidence type="ECO:0000256" key="3">
    <source>
        <dbReference type="ARBA" id="ARBA00022670"/>
    </source>
</evidence>
<dbReference type="PANTHER" id="PTHR10381:SF70">
    <property type="entry name" value="ATP-DEPENDENT CLP PROTEASE PROTEOLYTIC SUBUNIT"/>
    <property type="match status" value="1"/>
</dbReference>
<dbReference type="InterPro" id="IPR023562">
    <property type="entry name" value="ClpP/TepA"/>
</dbReference>
<dbReference type="NCBIfam" id="NF009205">
    <property type="entry name" value="PRK12553.1"/>
    <property type="match status" value="1"/>
</dbReference>
<name>A0AAE3VGN3_9BACT</name>
<evidence type="ECO:0000256" key="4">
    <source>
        <dbReference type="ARBA" id="ARBA00022801"/>
    </source>
</evidence>
<evidence type="ECO:0000256" key="10">
    <source>
        <dbReference type="RuleBase" id="RU000549"/>
    </source>
</evidence>
<evidence type="ECO:0000256" key="1">
    <source>
        <dbReference type="ARBA" id="ARBA00007039"/>
    </source>
</evidence>
<evidence type="ECO:0000256" key="6">
    <source>
        <dbReference type="ARBA" id="ARBA00034021"/>
    </source>
</evidence>
<comment type="function">
    <text evidence="7 11">Cleaves peptides in various proteins in a process that requires ATP hydrolysis. Has a chymotrypsin-like activity. Plays a major role in the degradation of misfolded proteins.</text>
</comment>
<evidence type="ECO:0000256" key="7">
    <source>
        <dbReference type="HAMAP-Rule" id="MF_00444"/>
    </source>
</evidence>
<proteinExistence type="inferred from homology"/>
<keyword evidence="2 7" id="KW-0963">Cytoplasm</keyword>
<dbReference type="GO" id="GO:0009368">
    <property type="term" value="C:endopeptidase Clp complex"/>
    <property type="evidence" value="ECO:0007669"/>
    <property type="project" value="TreeGrafter"/>
</dbReference>
<evidence type="ECO:0000313" key="13">
    <source>
        <dbReference type="EMBL" id="MDQ0290242.1"/>
    </source>
</evidence>
<dbReference type="GO" id="GO:0051117">
    <property type="term" value="F:ATPase binding"/>
    <property type="evidence" value="ECO:0007669"/>
    <property type="project" value="TreeGrafter"/>
</dbReference>
<dbReference type="InterPro" id="IPR033135">
    <property type="entry name" value="ClpP_His_AS"/>
</dbReference>
<evidence type="ECO:0000256" key="11">
    <source>
        <dbReference type="RuleBase" id="RU000550"/>
    </source>
</evidence>
<organism evidence="13 14">
    <name type="scientific">Oligosphaera ethanolica</name>
    <dbReference type="NCBI Taxonomy" id="760260"/>
    <lineage>
        <taxon>Bacteria</taxon>
        <taxon>Pseudomonadati</taxon>
        <taxon>Lentisphaerota</taxon>
        <taxon>Oligosphaeria</taxon>
        <taxon>Oligosphaerales</taxon>
        <taxon>Oligosphaeraceae</taxon>
        <taxon>Oligosphaera</taxon>
    </lineage>
</organism>
<dbReference type="EMBL" id="JAUSVL010000001">
    <property type="protein sequence ID" value="MDQ0290242.1"/>
    <property type="molecule type" value="Genomic_DNA"/>
</dbReference>
<evidence type="ECO:0000256" key="9">
    <source>
        <dbReference type="PROSITE-ProRule" id="PRU10086"/>
    </source>
</evidence>
<dbReference type="CDD" id="cd07017">
    <property type="entry name" value="S14_ClpP_2"/>
    <property type="match status" value="1"/>
</dbReference>
<dbReference type="NCBIfam" id="NF001368">
    <property type="entry name" value="PRK00277.1"/>
    <property type="match status" value="1"/>
</dbReference>
<dbReference type="AlphaFoldDB" id="A0AAE3VGN3"/>
<dbReference type="PROSITE" id="PS00382">
    <property type="entry name" value="CLP_PROTEASE_HIS"/>
    <property type="match status" value="1"/>
</dbReference>
<reference evidence="13" key="1">
    <citation type="submission" date="2023-07" db="EMBL/GenBank/DDBJ databases">
        <title>Genomic Encyclopedia of Type Strains, Phase IV (KMG-IV): sequencing the most valuable type-strain genomes for metagenomic binning, comparative biology and taxonomic classification.</title>
        <authorList>
            <person name="Goeker M."/>
        </authorList>
    </citation>
    <scope>NUCLEOTIDE SEQUENCE</scope>
    <source>
        <strain evidence="13">DSM 24202</strain>
    </source>
</reference>
<dbReference type="GO" id="GO:0004176">
    <property type="term" value="F:ATP-dependent peptidase activity"/>
    <property type="evidence" value="ECO:0007669"/>
    <property type="project" value="InterPro"/>
</dbReference>
<dbReference type="Gene3D" id="3.90.226.10">
    <property type="entry name" value="2-enoyl-CoA Hydratase, Chain A, domain 1"/>
    <property type="match status" value="1"/>
</dbReference>
<dbReference type="InterPro" id="IPR001907">
    <property type="entry name" value="ClpP"/>
</dbReference>
<dbReference type="SUPFAM" id="SSF52096">
    <property type="entry name" value="ClpP/crotonase"/>
    <property type="match status" value="1"/>
</dbReference>
<feature type="active site" evidence="8">
    <location>
        <position position="108"/>
    </location>
</feature>
<dbReference type="Proteomes" id="UP001238163">
    <property type="component" value="Unassembled WGS sequence"/>
</dbReference>
<dbReference type="GO" id="GO:0005737">
    <property type="term" value="C:cytoplasm"/>
    <property type="evidence" value="ECO:0007669"/>
    <property type="project" value="UniProtKB-SubCell"/>
</dbReference>
<dbReference type="HAMAP" id="MF_00444">
    <property type="entry name" value="ClpP"/>
    <property type="match status" value="1"/>
</dbReference>
<dbReference type="Pfam" id="PF00574">
    <property type="entry name" value="CLP_protease"/>
    <property type="match status" value="1"/>
</dbReference>
<feature type="active site" evidence="7 9">
    <location>
        <position position="133"/>
    </location>
</feature>
<keyword evidence="3 7" id="KW-0645">Protease</keyword>
<comment type="similarity">
    <text evidence="1 7 12">Belongs to the peptidase S14 family.</text>
</comment>
<comment type="subcellular location">
    <subcellularLocation>
        <location evidence="7">Cytoplasm</location>
    </subcellularLocation>
</comment>
<dbReference type="GO" id="GO:0006515">
    <property type="term" value="P:protein quality control for misfolded or incompletely synthesized proteins"/>
    <property type="evidence" value="ECO:0007669"/>
    <property type="project" value="TreeGrafter"/>
</dbReference>